<reference evidence="3" key="2">
    <citation type="submission" date="2023-05" db="EMBL/GenBank/DDBJ databases">
        <authorList>
            <person name="Schelkunov M.I."/>
        </authorList>
    </citation>
    <scope>NUCLEOTIDE SEQUENCE</scope>
    <source>
        <strain evidence="3">Hsosn_3</strain>
        <tissue evidence="3">Leaf</tissue>
    </source>
</reference>
<dbReference type="InterPro" id="IPR007216">
    <property type="entry name" value="CNOT9"/>
</dbReference>
<dbReference type="AlphaFoldDB" id="A0AAD8J3X9"/>
<proteinExistence type="inferred from homology"/>
<comment type="caution">
    <text evidence="3">The sequence shown here is derived from an EMBL/GenBank/DDBJ whole genome shotgun (WGS) entry which is preliminary data.</text>
</comment>
<dbReference type="InterPro" id="IPR016024">
    <property type="entry name" value="ARM-type_fold"/>
</dbReference>
<name>A0AAD8J3X9_9APIA</name>
<feature type="region of interest" description="Disordered" evidence="2">
    <location>
        <begin position="1"/>
        <end position="34"/>
    </location>
</feature>
<evidence type="ECO:0000256" key="1">
    <source>
        <dbReference type="ARBA" id="ARBA00006385"/>
    </source>
</evidence>
<dbReference type="GO" id="GO:0030014">
    <property type="term" value="C:CCR4-NOT complex"/>
    <property type="evidence" value="ECO:0007669"/>
    <property type="project" value="InterPro"/>
</dbReference>
<keyword evidence="4" id="KW-1185">Reference proteome</keyword>
<dbReference type="GO" id="GO:0006402">
    <property type="term" value="P:mRNA catabolic process"/>
    <property type="evidence" value="ECO:0007669"/>
    <property type="project" value="InterPro"/>
</dbReference>
<protein>
    <recommendedName>
        <fullName evidence="5">Cell differentiation protein rcd1</fullName>
    </recommendedName>
</protein>
<dbReference type="Pfam" id="PF04078">
    <property type="entry name" value="Rcd1"/>
    <property type="match status" value="1"/>
</dbReference>
<comment type="similarity">
    <text evidence="1">Belongs to the CNOT9 family.</text>
</comment>
<evidence type="ECO:0000256" key="2">
    <source>
        <dbReference type="SAM" id="MobiDB-lite"/>
    </source>
</evidence>
<evidence type="ECO:0000313" key="3">
    <source>
        <dbReference type="EMBL" id="KAK1396118.1"/>
    </source>
</evidence>
<evidence type="ECO:0008006" key="5">
    <source>
        <dbReference type="Google" id="ProtNLM"/>
    </source>
</evidence>
<feature type="compositionally biased region" description="Polar residues" evidence="2">
    <location>
        <begin position="17"/>
        <end position="34"/>
    </location>
</feature>
<dbReference type="Proteomes" id="UP001237642">
    <property type="component" value="Unassembled WGS sequence"/>
</dbReference>
<accession>A0AAD8J3X9</accession>
<evidence type="ECO:0000313" key="4">
    <source>
        <dbReference type="Proteomes" id="UP001237642"/>
    </source>
</evidence>
<dbReference type="EMBL" id="JAUIZM010000002">
    <property type="protein sequence ID" value="KAK1396118.1"/>
    <property type="molecule type" value="Genomic_DNA"/>
</dbReference>
<reference evidence="3" key="1">
    <citation type="submission" date="2023-02" db="EMBL/GenBank/DDBJ databases">
        <title>Genome of toxic invasive species Heracleum sosnowskyi carries increased number of genes despite the absence of recent whole-genome duplications.</title>
        <authorList>
            <person name="Schelkunov M."/>
            <person name="Shtratnikova V."/>
            <person name="Makarenko M."/>
            <person name="Klepikova A."/>
            <person name="Omelchenko D."/>
            <person name="Novikova G."/>
            <person name="Obukhova E."/>
            <person name="Bogdanov V."/>
            <person name="Penin A."/>
            <person name="Logacheva M."/>
        </authorList>
    </citation>
    <scope>NUCLEOTIDE SEQUENCE</scope>
    <source>
        <strain evidence="3">Hsosn_3</strain>
        <tissue evidence="3">Leaf</tissue>
    </source>
</reference>
<dbReference type="InterPro" id="IPR011989">
    <property type="entry name" value="ARM-like"/>
</dbReference>
<dbReference type="Gene3D" id="1.25.10.10">
    <property type="entry name" value="Leucine-rich Repeat Variant"/>
    <property type="match status" value="1"/>
</dbReference>
<dbReference type="SUPFAM" id="SSF48371">
    <property type="entry name" value="ARM repeat"/>
    <property type="match status" value="1"/>
</dbReference>
<sequence>MVNLPESLFSDPKQGGSAMSNGGATSANNSGTSDGASRIIDWPSASVDELLLLIREPQHREKAISFLTHIKKQGTSQDLALQIWHSISTVFLLLSEVTSIYKSLEPDKLTMKDSSKVCDVLALFECLATHPQTKLQFLNVQLHCYLYPFLKTVETSKPFQYLRLMSLGVIGGLLKEVGDPMAKVSVHCLLESGLFPLCLRSIEYGNDLSQSTASWIVSRIIMQEQGLQYCCEPATRLCAIMRVFKGAIEKMHDKPSGSVLKNIIQCYYILSDEPRGCLLMRSFIPPILATAPFIDALRERPITLRNLQELFQRLAKGRGQNAEAVGDVAGSSNLER</sequence>
<dbReference type="PANTHER" id="PTHR12262">
    <property type="entry name" value="CCR4-NOT TRANSCRIPTION COMPLEX SUBUNIT 9"/>
    <property type="match status" value="1"/>
</dbReference>
<organism evidence="3 4">
    <name type="scientific">Heracleum sosnowskyi</name>
    <dbReference type="NCBI Taxonomy" id="360622"/>
    <lineage>
        <taxon>Eukaryota</taxon>
        <taxon>Viridiplantae</taxon>
        <taxon>Streptophyta</taxon>
        <taxon>Embryophyta</taxon>
        <taxon>Tracheophyta</taxon>
        <taxon>Spermatophyta</taxon>
        <taxon>Magnoliopsida</taxon>
        <taxon>eudicotyledons</taxon>
        <taxon>Gunneridae</taxon>
        <taxon>Pentapetalae</taxon>
        <taxon>asterids</taxon>
        <taxon>campanulids</taxon>
        <taxon>Apiales</taxon>
        <taxon>Apiaceae</taxon>
        <taxon>Apioideae</taxon>
        <taxon>apioid superclade</taxon>
        <taxon>Tordylieae</taxon>
        <taxon>Tordyliinae</taxon>
        <taxon>Heracleum</taxon>
    </lineage>
</organism>
<gene>
    <name evidence="3" type="ORF">POM88_005981</name>
</gene>